<sequence>MKASSTPSSEDNRIPATPPRKRITWNIYTFSTISWINPLLYVGNKKPLSEQDLPLIGKGEQATMLASWLDGYIAQTKEKLPGNKPQISLGKALFPRVVPILIADGIAQIITVATSTGQSLLIQQVLTFLEAQNGFIPKGTQVINNGYAWAVIFLVLLLVNAVSTTISSSIGNILELRIKAALVNAIYRKALVLSSKSRSEYPAGKINSFVGSDTQSIMGLIESANKLWSMPLQIGVAMYFVSTLLGVSTAVAAGVFLGLAMVSVAFSPILNTAFKDYMKTMDKRTTVLREFLYGIKVIKYHGLEEHQQGKVLAARQVQIKALYKIVFGFILLIGILILQNTLTAPLTFITFSSLGNAMTATNVFPALSFLSTLMNISGQLPQILFTIAQSVVSYRRLGQFLLAEETDTSDSPLVKSVDESSTESIIYSNASFSWETVLNSEKGKDGKDPKKEDQKGKKDAKNKKNKPVAIGPSEDIALTPDITKDIFKLENFSVSIKRGSLVAVVGATGSGKSSLLSSMAGVMRKTDGDAVVYGTLSYCPQDPWIISGTIEQNITLLDSSLVGSCAQAIEVCSLTKDLNSFPSGVKTQIGEKGINLSGGQKARIALARAIAKNPDIYILDDPLSALDAHVSKSVFDEAINGPLMKSKTVVIATHLLHILPNVDHVIVMDQGKIVQSGGFQELMADASGKLVDIMKGYHLDDESEEDAIAKKATKEVAKTDTADDEVAEAEDRQTGSVSGSVYVAYIHAIGYTWTIIQVVTVLLLCAIYVVQQLTLSAWTSNYWGLSATTYLILYSCLGASNSVIDVSNFAYTNFSTIKASQYFHNSALSGLVAAPMSFYNNQPIGRILNRMTADVRSLDNGFGFILNALISQTYMSLAILIIACYSAWQVIPIVAALLVVLYVVYRFFRNSYRELRRLMSIMQSPLTAHVSETLTGLPSIAAYRAEKRFIEHQMEKLDQSNLANLLFTHSMFWITIRLNLLGSIVTFAIAVLGVSGVMPYALVGASLTQITLFAPTIQFMLIMLATLEANMVAVERLNFYAHSLPKEAPRILPKDATLSEWPKAGSIDIEDLTLAYESRPDHTVINGVSLHISAGEKVGVVGRTGSGKSTLMDAFFRLLEAKEGRIKIDGEDIATIGLKKLRTSIQMIPQSPTLFDGTVRSNIDTLGKYSDEELWYALECVGMKEYVSGLTDKLDSAITEGGTNLSAGQRQLLCLAIVLLEKAKILIMDEATSSVDAESDKRIQDSMKTHFKAATVLSVAHRLNTIAAFDKVLVLENGQVVEFDAPHVLLANPRSIFSEMVDATGVANAVVIAEVAKAHYESRN</sequence>
<dbReference type="InterPro" id="IPR017871">
    <property type="entry name" value="ABC_transporter-like_CS"/>
</dbReference>
<feature type="compositionally biased region" description="Basic and acidic residues" evidence="9">
    <location>
        <begin position="441"/>
        <end position="459"/>
    </location>
</feature>
<reference evidence="13" key="1">
    <citation type="submission" date="2020-05" db="EMBL/GenBank/DDBJ databases">
        <title>Phylogenomic resolution of chytrid fungi.</title>
        <authorList>
            <person name="Stajich J.E."/>
            <person name="Amses K."/>
            <person name="Simmons R."/>
            <person name="Seto K."/>
            <person name="Myers J."/>
            <person name="Bonds A."/>
            <person name="Quandt C.A."/>
            <person name="Barry K."/>
            <person name="Liu P."/>
            <person name="Grigoriev I."/>
            <person name="Longcore J.E."/>
            <person name="James T.Y."/>
        </authorList>
    </citation>
    <scope>NUCLEOTIDE SEQUENCE</scope>
    <source>
        <strain evidence="13">JEL0513</strain>
    </source>
</reference>
<keyword evidence="4" id="KW-0677">Repeat</keyword>
<dbReference type="SUPFAM" id="SSF52540">
    <property type="entry name" value="P-loop containing nucleoside triphosphate hydrolases"/>
    <property type="match status" value="2"/>
</dbReference>
<dbReference type="CDD" id="cd18580">
    <property type="entry name" value="ABC_6TM_ABCC_D2"/>
    <property type="match status" value="1"/>
</dbReference>
<evidence type="ECO:0000256" key="8">
    <source>
        <dbReference type="ARBA" id="ARBA00023136"/>
    </source>
</evidence>
<keyword evidence="6" id="KW-0067">ATP-binding</keyword>
<dbReference type="InterPro" id="IPR003593">
    <property type="entry name" value="AAA+_ATPase"/>
</dbReference>
<feature type="domain" description="ABC transmembrane type-1" evidence="12">
    <location>
        <begin position="106"/>
        <end position="389"/>
    </location>
</feature>
<evidence type="ECO:0000259" key="12">
    <source>
        <dbReference type="PROSITE" id="PS50929"/>
    </source>
</evidence>
<dbReference type="InterPro" id="IPR044746">
    <property type="entry name" value="ABCC_6TM_D1"/>
</dbReference>
<dbReference type="InterPro" id="IPR011527">
    <property type="entry name" value="ABC1_TM_dom"/>
</dbReference>
<evidence type="ECO:0000256" key="10">
    <source>
        <dbReference type="SAM" id="Phobius"/>
    </source>
</evidence>
<feature type="transmembrane region" description="Helical" evidence="10">
    <location>
        <begin position="742"/>
        <end position="770"/>
    </location>
</feature>
<feature type="transmembrane region" description="Helical" evidence="10">
    <location>
        <begin position="978"/>
        <end position="1001"/>
    </location>
</feature>
<dbReference type="GO" id="GO:0016887">
    <property type="term" value="F:ATP hydrolysis activity"/>
    <property type="evidence" value="ECO:0007669"/>
    <property type="project" value="InterPro"/>
</dbReference>
<evidence type="ECO:0000256" key="9">
    <source>
        <dbReference type="SAM" id="MobiDB-lite"/>
    </source>
</evidence>
<evidence type="ECO:0000313" key="14">
    <source>
        <dbReference type="Proteomes" id="UP001211907"/>
    </source>
</evidence>
<dbReference type="FunFam" id="1.20.1560.10:FF:000013">
    <property type="entry name" value="ABC transporter C family member 2"/>
    <property type="match status" value="1"/>
</dbReference>
<evidence type="ECO:0000256" key="2">
    <source>
        <dbReference type="ARBA" id="ARBA00022448"/>
    </source>
</evidence>
<feature type="transmembrane region" description="Helical" evidence="10">
    <location>
        <begin position="147"/>
        <end position="170"/>
    </location>
</feature>
<keyword evidence="14" id="KW-1185">Reference proteome</keyword>
<keyword evidence="2" id="KW-0813">Transport</keyword>
<evidence type="ECO:0000256" key="6">
    <source>
        <dbReference type="ARBA" id="ARBA00022840"/>
    </source>
</evidence>
<keyword evidence="8 10" id="KW-0472">Membrane</keyword>
<dbReference type="CDD" id="cd18579">
    <property type="entry name" value="ABC_6TM_ABCC_D1"/>
    <property type="match status" value="1"/>
</dbReference>
<feature type="domain" description="ABC transporter" evidence="11">
    <location>
        <begin position="1067"/>
        <end position="1302"/>
    </location>
</feature>
<feature type="domain" description="ABC transporter" evidence="11">
    <location>
        <begin position="471"/>
        <end position="695"/>
    </location>
</feature>
<dbReference type="Pfam" id="PF00664">
    <property type="entry name" value="ABC_membrane"/>
    <property type="match status" value="2"/>
</dbReference>
<dbReference type="InterPro" id="IPR044726">
    <property type="entry name" value="ABCC_6TM_D2"/>
</dbReference>
<dbReference type="Gene3D" id="1.20.1560.10">
    <property type="entry name" value="ABC transporter type 1, transmembrane domain"/>
    <property type="match status" value="2"/>
</dbReference>
<gene>
    <name evidence="13" type="primary">ABCC1_12</name>
    <name evidence="13" type="ORF">HK100_009857</name>
</gene>
<feature type="domain" description="ABC transmembrane type-1" evidence="12">
    <location>
        <begin position="758"/>
        <end position="1029"/>
    </location>
</feature>
<dbReference type="PANTHER" id="PTHR24223">
    <property type="entry name" value="ATP-BINDING CASSETTE SUB-FAMILY C"/>
    <property type="match status" value="1"/>
</dbReference>
<dbReference type="PROSITE" id="PS50929">
    <property type="entry name" value="ABC_TM1F"/>
    <property type="match status" value="2"/>
</dbReference>
<evidence type="ECO:0000256" key="5">
    <source>
        <dbReference type="ARBA" id="ARBA00022741"/>
    </source>
</evidence>
<dbReference type="PROSITE" id="PS50893">
    <property type="entry name" value="ABC_TRANSPORTER_2"/>
    <property type="match status" value="2"/>
</dbReference>
<dbReference type="FunFam" id="3.40.50.300:FF:000997">
    <property type="entry name" value="Multidrug resistance-associated protein 1"/>
    <property type="match status" value="1"/>
</dbReference>
<evidence type="ECO:0000259" key="11">
    <source>
        <dbReference type="PROSITE" id="PS50893"/>
    </source>
</evidence>
<dbReference type="GO" id="GO:0000329">
    <property type="term" value="C:fungal-type vacuole membrane"/>
    <property type="evidence" value="ECO:0007669"/>
    <property type="project" value="UniProtKB-ARBA"/>
</dbReference>
<dbReference type="CDD" id="cd03244">
    <property type="entry name" value="ABCC_MRP_domain2"/>
    <property type="match status" value="1"/>
</dbReference>
<dbReference type="GO" id="GO:0140359">
    <property type="term" value="F:ABC-type transporter activity"/>
    <property type="evidence" value="ECO:0007669"/>
    <property type="project" value="InterPro"/>
</dbReference>
<dbReference type="FunFam" id="3.40.50.300:FF:000630">
    <property type="entry name" value="ATP-binding cassette (ABC) transporter, putative"/>
    <property type="match status" value="1"/>
</dbReference>
<evidence type="ECO:0000256" key="7">
    <source>
        <dbReference type="ARBA" id="ARBA00022989"/>
    </source>
</evidence>
<evidence type="ECO:0000256" key="3">
    <source>
        <dbReference type="ARBA" id="ARBA00022692"/>
    </source>
</evidence>
<organism evidence="13 14">
    <name type="scientific">Physocladia obscura</name>
    <dbReference type="NCBI Taxonomy" id="109957"/>
    <lineage>
        <taxon>Eukaryota</taxon>
        <taxon>Fungi</taxon>
        <taxon>Fungi incertae sedis</taxon>
        <taxon>Chytridiomycota</taxon>
        <taxon>Chytridiomycota incertae sedis</taxon>
        <taxon>Chytridiomycetes</taxon>
        <taxon>Chytridiales</taxon>
        <taxon>Chytriomycetaceae</taxon>
        <taxon>Physocladia</taxon>
    </lineage>
</organism>
<dbReference type="InterPro" id="IPR050173">
    <property type="entry name" value="ABC_transporter_C-like"/>
</dbReference>
<name>A0AAD5XJ43_9FUNG</name>
<dbReference type="PANTHER" id="PTHR24223:SF443">
    <property type="entry name" value="MULTIDRUG-RESISTANCE LIKE PROTEIN 1, ISOFORM I"/>
    <property type="match status" value="1"/>
</dbReference>
<keyword evidence="3 10" id="KW-0812">Transmembrane</keyword>
<feature type="transmembrane region" description="Helical" evidence="10">
    <location>
        <begin position="822"/>
        <end position="840"/>
    </location>
</feature>
<feature type="transmembrane region" description="Helical" evidence="10">
    <location>
        <begin position="889"/>
        <end position="908"/>
    </location>
</feature>
<dbReference type="InterPro" id="IPR027417">
    <property type="entry name" value="P-loop_NTPase"/>
</dbReference>
<feature type="transmembrane region" description="Helical" evidence="10">
    <location>
        <begin position="861"/>
        <end position="883"/>
    </location>
</feature>
<evidence type="ECO:0000256" key="1">
    <source>
        <dbReference type="ARBA" id="ARBA00004128"/>
    </source>
</evidence>
<dbReference type="Pfam" id="PF00005">
    <property type="entry name" value="ABC_tran"/>
    <property type="match status" value="2"/>
</dbReference>
<dbReference type="Gene3D" id="3.40.50.300">
    <property type="entry name" value="P-loop containing nucleotide triphosphate hydrolases"/>
    <property type="match status" value="2"/>
</dbReference>
<comment type="subcellular location">
    <subcellularLocation>
        <location evidence="1">Vacuole membrane</location>
        <topology evidence="1">Multi-pass membrane protein</topology>
    </subcellularLocation>
</comment>
<evidence type="ECO:0000313" key="13">
    <source>
        <dbReference type="EMBL" id="KAJ3127247.1"/>
    </source>
</evidence>
<evidence type="ECO:0000256" key="4">
    <source>
        <dbReference type="ARBA" id="ARBA00022737"/>
    </source>
</evidence>
<dbReference type="SMART" id="SM00382">
    <property type="entry name" value="AAA"/>
    <property type="match status" value="2"/>
</dbReference>
<protein>
    <submittedName>
        <fullName evidence="13">Multidrug resistance-associated protein 1</fullName>
    </submittedName>
</protein>
<dbReference type="InterPro" id="IPR003439">
    <property type="entry name" value="ABC_transporter-like_ATP-bd"/>
</dbReference>
<feature type="transmembrane region" description="Helical" evidence="10">
    <location>
        <begin position="251"/>
        <end position="274"/>
    </location>
</feature>
<feature type="transmembrane region" description="Helical" evidence="10">
    <location>
        <begin position="1007"/>
        <end position="1027"/>
    </location>
</feature>
<keyword evidence="7 10" id="KW-1133">Transmembrane helix</keyword>
<dbReference type="EMBL" id="JADGJH010000521">
    <property type="protein sequence ID" value="KAJ3127247.1"/>
    <property type="molecule type" value="Genomic_DNA"/>
</dbReference>
<dbReference type="GO" id="GO:0005524">
    <property type="term" value="F:ATP binding"/>
    <property type="evidence" value="ECO:0007669"/>
    <property type="project" value="UniProtKB-KW"/>
</dbReference>
<keyword evidence="5" id="KW-0547">Nucleotide-binding</keyword>
<dbReference type="InterPro" id="IPR036640">
    <property type="entry name" value="ABC1_TM_sf"/>
</dbReference>
<feature type="region of interest" description="Disordered" evidence="9">
    <location>
        <begin position="440"/>
        <end position="472"/>
    </location>
</feature>
<feature type="transmembrane region" description="Helical" evidence="10">
    <location>
        <begin position="321"/>
        <end position="338"/>
    </location>
</feature>
<dbReference type="SUPFAM" id="SSF90123">
    <property type="entry name" value="ABC transporter transmembrane region"/>
    <property type="match status" value="2"/>
</dbReference>
<dbReference type="Proteomes" id="UP001211907">
    <property type="component" value="Unassembled WGS sequence"/>
</dbReference>
<comment type="caution">
    <text evidence="13">The sequence shown here is derived from an EMBL/GenBank/DDBJ whole genome shotgun (WGS) entry which is preliminary data.</text>
</comment>
<feature type="transmembrane region" description="Helical" evidence="10">
    <location>
        <begin position="782"/>
        <end position="802"/>
    </location>
</feature>
<accession>A0AAD5XJ43</accession>
<proteinExistence type="predicted"/>
<dbReference type="PROSITE" id="PS00211">
    <property type="entry name" value="ABC_TRANSPORTER_1"/>
    <property type="match status" value="2"/>
</dbReference>